<dbReference type="GO" id="GO:0003677">
    <property type="term" value="F:DNA binding"/>
    <property type="evidence" value="ECO:0007669"/>
    <property type="project" value="InterPro"/>
</dbReference>
<dbReference type="OrthoDB" id="3658635at2"/>
<dbReference type="EMBL" id="SLWS01000010">
    <property type="protein sequence ID" value="TCO53565.1"/>
    <property type="molecule type" value="Genomic_DNA"/>
</dbReference>
<organism evidence="1 2">
    <name type="scientific">Actinocrispum wychmicini</name>
    <dbReference type="NCBI Taxonomy" id="1213861"/>
    <lineage>
        <taxon>Bacteria</taxon>
        <taxon>Bacillati</taxon>
        <taxon>Actinomycetota</taxon>
        <taxon>Actinomycetes</taxon>
        <taxon>Pseudonocardiales</taxon>
        <taxon>Pseudonocardiaceae</taxon>
        <taxon>Actinocrispum</taxon>
    </lineage>
</organism>
<evidence type="ECO:0008006" key="3">
    <source>
        <dbReference type="Google" id="ProtNLM"/>
    </source>
</evidence>
<proteinExistence type="predicted"/>
<reference evidence="1 2" key="1">
    <citation type="submission" date="2019-03" db="EMBL/GenBank/DDBJ databases">
        <title>Genomic Encyclopedia of Type Strains, Phase IV (KMG-IV): sequencing the most valuable type-strain genomes for metagenomic binning, comparative biology and taxonomic classification.</title>
        <authorList>
            <person name="Goeker M."/>
        </authorList>
    </citation>
    <scope>NUCLEOTIDE SEQUENCE [LARGE SCALE GENOMIC DNA]</scope>
    <source>
        <strain evidence="1 2">DSM 45934</strain>
    </source>
</reference>
<dbReference type="Proteomes" id="UP000295680">
    <property type="component" value="Unassembled WGS sequence"/>
</dbReference>
<protein>
    <recommendedName>
        <fullName evidence="3">Helix-turn-helix protein</fullName>
    </recommendedName>
</protein>
<dbReference type="Gene3D" id="1.10.260.40">
    <property type="entry name" value="lambda repressor-like DNA-binding domains"/>
    <property type="match status" value="1"/>
</dbReference>
<dbReference type="AlphaFoldDB" id="A0A4R2JHF2"/>
<dbReference type="InterPro" id="IPR010982">
    <property type="entry name" value="Lambda_DNA-bd_dom_sf"/>
</dbReference>
<keyword evidence="2" id="KW-1185">Reference proteome</keyword>
<comment type="caution">
    <text evidence="1">The sequence shown here is derived from an EMBL/GenBank/DDBJ whole genome shotgun (WGS) entry which is preliminary data.</text>
</comment>
<sequence>MYPTEDPRQALARRLRALRELHWPGQGITQHQLGQALGGRKALSAPLISSWESPTNPAVPPASRLHAYATFFATAQSVAAEPYRVLPLSTLSDDELRTRTDLLRELLQLRDAAVREPVARPMSAEPTGGGLWHFPDLRTITVVCALLPAELRNKFPYADPDSPDYIALYTYADLDALIELYGHLRATNPATEVRFKTAEELLPDDYTTHLVLLGGVDWNLVTRDVLRPGRVELPVRQEARDEGDPEPNGFKVLENGSVKYFTPQLDEAGQLIEDVAHFYRGPNPFNSKRTVTICNGMYGRGTLGAVRALTDIRFRDRNDAYISRRFATEHEFSVLSRILVVRGQVVTPDWTAPEIRLHEWP</sequence>
<name>A0A4R2JHF2_9PSEU</name>
<evidence type="ECO:0000313" key="2">
    <source>
        <dbReference type="Proteomes" id="UP000295680"/>
    </source>
</evidence>
<accession>A0A4R2JHF2</accession>
<gene>
    <name evidence="1" type="ORF">EV192_110154</name>
</gene>
<evidence type="ECO:0000313" key="1">
    <source>
        <dbReference type="EMBL" id="TCO53565.1"/>
    </source>
</evidence>